<sequence length="233" mass="26038">MDVMRYGNPGTHRYADQFRDLFRRLIPENQQMAPATILDRAADGRLQGFADDDAPMDYSLYLAIQGDRVVGFLNLLVFAERNYALLAYLGVLPSPAGASWKLLETAWNDHADTLSSPFTLIFEIAPPVAESARSNAKARLFTEYGRLRGMATAKAPIDYIQPDMDHRATTEQPADLYVATSPDALAALSGPGCLRLVESIYFDVYARTFRDLGDDYPRYLSRLYENVRAKSPA</sequence>
<proteinExistence type="predicted"/>
<evidence type="ECO:0000313" key="1">
    <source>
        <dbReference type="EMBL" id="GIH23974.1"/>
    </source>
</evidence>
<dbReference type="Proteomes" id="UP000640052">
    <property type="component" value="Unassembled WGS sequence"/>
</dbReference>
<comment type="caution">
    <text evidence="1">The sequence shown here is derived from an EMBL/GenBank/DDBJ whole genome shotgun (WGS) entry which is preliminary data.</text>
</comment>
<gene>
    <name evidence="1" type="ORF">Aph01nite_22840</name>
</gene>
<dbReference type="AlphaFoldDB" id="A0A919UJD8"/>
<protein>
    <submittedName>
        <fullName evidence="1">Uncharacterized protein</fullName>
    </submittedName>
</protein>
<organism evidence="1 2">
    <name type="scientific">Acrocarpospora phusangensis</name>
    <dbReference type="NCBI Taxonomy" id="1070424"/>
    <lineage>
        <taxon>Bacteria</taxon>
        <taxon>Bacillati</taxon>
        <taxon>Actinomycetota</taxon>
        <taxon>Actinomycetes</taxon>
        <taxon>Streptosporangiales</taxon>
        <taxon>Streptosporangiaceae</taxon>
        <taxon>Acrocarpospora</taxon>
    </lineage>
</organism>
<reference evidence="1" key="1">
    <citation type="submission" date="2021-01" db="EMBL/GenBank/DDBJ databases">
        <title>Whole genome shotgun sequence of Acrocarpospora phusangensis NBRC 108782.</title>
        <authorList>
            <person name="Komaki H."/>
            <person name="Tamura T."/>
        </authorList>
    </citation>
    <scope>NUCLEOTIDE SEQUENCE</scope>
    <source>
        <strain evidence="1">NBRC 108782</strain>
    </source>
</reference>
<keyword evidence="2" id="KW-1185">Reference proteome</keyword>
<evidence type="ECO:0000313" key="2">
    <source>
        <dbReference type="Proteomes" id="UP000640052"/>
    </source>
</evidence>
<dbReference type="RefSeq" id="WP_204040746.1">
    <property type="nucleotide sequence ID" value="NZ_BOOA01000014.1"/>
</dbReference>
<accession>A0A919UJD8</accession>
<name>A0A919UJD8_9ACTN</name>
<dbReference type="EMBL" id="BOOA01000014">
    <property type="protein sequence ID" value="GIH23974.1"/>
    <property type="molecule type" value="Genomic_DNA"/>
</dbReference>